<dbReference type="PANTHER" id="PTHR30332:SF24">
    <property type="entry name" value="SECRETIN GSPD-RELATED"/>
    <property type="match status" value="1"/>
</dbReference>
<dbReference type="EMBL" id="CACRUG010000011">
    <property type="protein sequence ID" value="VYU13752.1"/>
    <property type="molecule type" value="Genomic_DNA"/>
</dbReference>
<accession>A0A6N3CCJ2</accession>
<dbReference type="InterPro" id="IPR050810">
    <property type="entry name" value="Bact_Secretion_Sys_Channel"/>
</dbReference>
<dbReference type="RefSeq" id="WP_156697461.1">
    <property type="nucleotide sequence ID" value="NZ_CACRUG010000011.1"/>
</dbReference>
<proteinExistence type="inferred from homology"/>
<dbReference type="PANTHER" id="PTHR30332">
    <property type="entry name" value="PROBABLE GENERAL SECRETION PATHWAY PROTEIN D"/>
    <property type="match status" value="1"/>
</dbReference>
<dbReference type="PRINTS" id="PR00811">
    <property type="entry name" value="BCTERIALGSPD"/>
</dbReference>
<protein>
    <submittedName>
        <fullName evidence="5">Type II secretion system protein D</fullName>
    </submittedName>
</protein>
<dbReference type="InterPro" id="IPR001775">
    <property type="entry name" value="GspD/PilQ"/>
</dbReference>
<gene>
    <name evidence="5" type="primary">gspD</name>
    <name evidence="5" type="ORF">VPLFYP99_00126</name>
</gene>
<dbReference type="Gene3D" id="3.55.50.30">
    <property type="match status" value="1"/>
</dbReference>
<dbReference type="InterPro" id="IPR004846">
    <property type="entry name" value="T2SS/T3SS_dom"/>
</dbReference>
<dbReference type="GO" id="GO:0015627">
    <property type="term" value="C:type II protein secretion system complex"/>
    <property type="evidence" value="ECO:0007669"/>
    <property type="project" value="TreeGrafter"/>
</dbReference>
<evidence type="ECO:0000256" key="3">
    <source>
        <dbReference type="ARBA" id="ARBA00023136"/>
    </source>
</evidence>
<comment type="subcellular location">
    <subcellularLocation>
        <location evidence="1">Membrane</location>
    </subcellularLocation>
</comment>
<dbReference type="GO" id="GO:0016020">
    <property type="term" value="C:membrane"/>
    <property type="evidence" value="ECO:0007669"/>
    <property type="project" value="UniProtKB-SubCell"/>
</dbReference>
<name>A0A6N3CCJ2_VEIPA</name>
<organism evidence="5">
    <name type="scientific">Veillonella parvula</name>
    <name type="common">Staphylococcus parvulus</name>
    <dbReference type="NCBI Taxonomy" id="29466"/>
    <lineage>
        <taxon>Bacteria</taxon>
        <taxon>Bacillati</taxon>
        <taxon>Bacillota</taxon>
        <taxon>Negativicutes</taxon>
        <taxon>Veillonellales</taxon>
        <taxon>Veillonellaceae</taxon>
        <taxon>Veillonella</taxon>
    </lineage>
</organism>
<dbReference type="GO" id="GO:0009306">
    <property type="term" value="P:protein secretion"/>
    <property type="evidence" value="ECO:0007669"/>
    <property type="project" value="InterPro"/>
</dbReference>
<evidence type="ECO:0000256" key="4">
    <source>
        <dbReference type="RuleBase" id="RU004003"/>
    </source>
</evidence>
<dbReference type="AlphaFoldDB" id="A0A6N3CCJ2"/>
<evidence type="ECO:0000256" key="2">
    <source>
        <dbReference type="ARBA" id="ARBA00022729"/>
    </source>
</evidence>
<evidence type="ECO:0000313" key="5">
    <source>
        <dbReference type="EMBL" id="VYU13752.1"/>
    </source>
</evidence>
<dbReference type="Pfam" id="PF00263">
    <property type="entry name" value="Secretin"/>
    <property type="match status" value="1"/>
</dbReference>
<comment type="similarity">
    <text evidence="4">Belongs to the bacterial secretin family.</text>
</comment>
<keyword evidence="2" id="KW-0732">Signal</keyword>
<dbReference type="PROSITE" id="PS00875">
    <property type="entry name" value="T2SP_D"/>
    <property type="match status" value="1"/>
</dbReference>
<sequence length="440" mass="48794">MAKNRLSFIGLKCIDKIIVTVILQISLWMVVMLVTPFMVFANSTDRIGTNRNDRITASSSETIVNSSEVDKNEKKVGNELITISVRNASLKETVLGICRSYGISVIGVESLKGSITATVKGESPEAIISELGKLYHFSVSKEHNTLLIDSDDETLEKRELYVISPEHLPAESLKNVVGTVVKNDKMAVLSEQNEVIMHLTSGEKRRVETLVRAIDKEPKQVQLEATIIAMEQSYAKEQGFRWSWLSLTGHGEDKTHSYGAVTFGKTPTGEAYKFFVKPELSLMESSGKAVLIAKPSIMALNGETAHILIGERIPVIEESEVNGERKRSTRYEEVGIKLNYTPIITADGGVDAKIHAEVSTPIMVSEMKAYKISTRQAHTRVRLQPGEVLVIGGLMDNRDQHQIQKIPILGDIPLLGKLFRHSRKTKDSIEMLMLVRATVV</sequence>
<dbReference type="InterPro" id="IPR004845">
    <property type="entry name" value="T2SS_GspD_CS"/>
</dbReference>
<keyword evidence="3" id="KW-0472">Membrane</keyword>
<evidence type="ECO:0000256" key="1">
    <source>
        <dbReference type="ARBA" id="ARBA00004370"/>
    </source>
</evidence>
<reference evidence="5" key="1">
    <citation type="submission" date="2019-11" db="EMBL/GenBank/DDBJ databases">
        <authorList>
            <person name="Feng L."/>
        </authorList>
    </citation>
    <scope>NUCLEOTIDE SEQUENCE</scope>
    <source>
        <strain evidence="5">VparvulaLFYP99</strain>
    </source>
</reference>